<name>A0A9D3N8J2_9TELE</name>
<protein>
    <submittedName>
        <fullName evidence="2">Uncharacterized protein</fullName>
    </submittedName>
</protein>
<evidence type="ECO:0000313" key="3">
    <source>
        <dbReference type="Proteomes" id="UP000824219"/>
    </source>
</evidence>
<gene>
    <name evidence="2" type="ORF">KOW79_017936</name>
</gene>
<reference evidence="2 3" key="1">
    <citation type="submission" date="2021-06" db="EMBL/GenBank/DDBJ databases">
        <title>Chromosome-level genome assembly of the red-tail catfish (Hemibagrus wyckioides).</title>
        <authorList>
            <person name="Shao F."/>
        </authorList>
    </citation>
    <scope>NUCLEOTIDE SEQUENCE [LARGE SCALE GENOMIC DNA]</scope>
    <source>
        <strain evidence="2">EC202008001</strain>
        <tissue evidence="2">Blood</tissue>
    </source>
</reference>
<proteinExistence type="predicted"/>
<dbReference type="EMBL" id="JAHKSW010000022">
    <property type="protein sequence ID" value="KAG7318181.1"/>
    <property type="molecule type" value="Genomic_DNA"/>
</dbReference>
<evidence type="ECO:0000313" key="2">
    <source>
        <dbReference type="EMBL" id="KAG7318181.1"/>
    </source>
</evidence>
<comment type="caution">
    <text evidence="2">The sequence shown here is derived from an EMBL/GenBank/DDBJ whole genome shotgun (WGS) entry which is preliminary data.</text>
</comment>
<evidence type="ECO:0000256" key="1">
    <source>
        <dbReference type="SAM" id="MobiDB-lite"/>
    </source>
</evidence>
<dbReference type="Proteomes" id="UP000824219">
    <property type="component" value="Linkage Group LG22"/>
</dbReference>
<dbReference type="AlphaFoldDB" id="A0A9D3N8J2"/>
<accession>A0A9D3N8J2</accession>
<feature type="region of interest" description="Disordered" evidence="1">
    <location>
        <begin position="1"/>
        <end position="21"/>
    </location>
</feature>
<keyword evidence="3" id="KW-1185">Reference proteome</keyword>
<sequence length="70" mass="7173">MCRAGGGGEEEEGGGRGNAENCILVSSTSSEDVSSLAAFVIGRWNDGMMGYVVTHPSPRISSGDGPSIRL</sequence>
<organism evidence="2 3">
    <name type="scientific">Hemibagrus wyckioides</name>
    <dbReference type="NCBI Taxonomy" id="337641"/>
    <lineage>
        <taxon>Eukaryota</taxon>
        <taxon>Metazoa</taxon>
        <taxon>Chordata</taxon>
        <taxon>Craniata</taxon>
        <taxon>Vertebrata</taxon>
        <taxon>Euteleostomi</taxon>
        <taxon>Actinopterygii</taxon>
        <taxon>Neopterygii</taxon>
        <taxon>Teleostei</taxon>
        <taxon>Ostariophysi</taxon>
        <taxon>Siluriformes</taxon>
        <taxon>Bagridae</taxon>
        <taxon>Hemibagrus</taxon>
    </lineage>
</organism>